<proteinExistence type="predicted"/>
<evidence type="ECO:0000256" key="2">
    <source>
        <dbReference type="SAM" id="Phobius"/>
    </source>
</evidence>
<feature type="transmembrane region" description="Helical" evidence="2">
    <location>
        <begin position="145"/>
        <end position="167"/>
    </location>
</feature>
<evidence type="ECO:0000313" key="3">
    <source>
        <dbReference type="EMBL" id="KAK0514260.1"/>
    </source>
</evidence>
<keyword evidence="2" id="KW-0472">Membrane</keyword>
<reference evidence="3" key="1">
    <citation type="submission" date="2023-03" db="EMBL/GenBank/DDBJ databases">
        <title>Complete genome of Cladonia borealis.</title>
        <authorList>
            <person name="Park H."/>
        </authorList>
    </citation>
    <scope>NUCLEOTIDE SEQUENCE</scope>
    <source>
        <strain evidence="3">ANT050790</strain>
    </source>
</reference>
<feature type="compositionally biased region" description="Polar residues" evidence="1">
    <location>
        <begin position="104"/>
        <end position="116"/>
    </location>
</feature>
<comment type="caution">
    <text evidence="3">The sequence shown here is derived from an EMBL/GenBank/DDBJ whole genome shotgun (WGS) entry which is preliminary data.</text>
</comment>
<dbReference type="EMBL" id="JAFEKC020000005">
    <property type="protein sequence ID" value="KAK0514260.1"/>
    <property type="molecule type" value="Genomic_DNA"/>
</dbReference>
<evidence type="ECO:0000256" key="1">
    <source>
        <dbReference type="SAM" id="MobiDB-lite"/>
    </source>
</evidence>
<name>A0AA39V929_9LECA</name>
<feature type="compositionally biased region" description="Polar residues" evidence="1">
    <location>
        <begin position="43"/>
        <end position="52"/>
    </location>
</feature>
<feature type="compositionally biased region" description="Polar residues" evidence="1">
    <location>
        <begin position="67"/>
        <end position="76"/>
    </location>
</feature>
<dbReference type="Proteomes" id="UP001166286">
    <property type="component" value="Unassembled WGS sequence"/>
</dbReference>
<accession>A0AA39V929</accession>
<protein>
    <submittedName>
        <fullName evidence="3">Uncharacterized protein</fullName>
    </submittedName>
</protein>
<feature type="region of interest" description="Disordered" evidence="1">
    <location>
        <begin position="33"/>
        <end position="116"/>
    </location>
</feature>
<keyword evidence="4" id="KW-1185">Reference proteome</keyword>
<gene>
    <name evidence="3" type="ORF">JMJ35_002877</name>
</gene>
<organism evidence="3 4">
    <name type="scientific">Cladonia borealis</name>
    <dbReference type="NCBI Taxonomy" id="184061"/>
    <lineage>
        <taxon>Eukaryota</taxon>
        <taxon>Fungi</taxon>
        <taxon>Dikarya</taxon>
        <taxon>Ascomycota</taxon>
        <taxon>Pezizomycotina</taxon>
        <taxon>Lecanoromycetes</taxon>
        <taxon>OSLEUM clade</taxon>
        <taxon>Lecanoromycetidae</taxon>
        <taxon>Lecanorales</taxon>
        <taxon>Lecanorineae</taxon>
        <taxon>Cladoniaceae</taxon>
        <taxon>Cladonia</taxon>
    </lineage>
</organism>
<sequence length="176" mass="18639">MPKAHRPALPPLIIPPATTSANIRNVTLVHNPVRTPVPVGKPTSPQTPSTLSGIGLTPSPAPEKDSNSSNNHTLPKTPQIFDSIPLTPVPAHTDRSKKVVNRRYPNNGTPRTSGFTGQDLEHQAAARNILGMDRKKNGKRWDSKAGIIAACVGAALGTVGLIVYFVVLKAKGEIGD</sequence>
<keyword evidence="2" id="KW-0812">Transmembrane</keyword>
<keyword evidence="2" id="KW-1133">Transmembrane helix</keyword>
<evidence type="ECO:0000313" key="4">
    <source>
        <dbReference type="Proteomes" id="UP001166286"/>
    </source>
</evidence>
<dbReference type="AlphaFoldDB" id="A0AA39V929"/>